<protein>
    <recommendedName>
        <fullName evidence="5">Nudix hydrolase domain-containing protein</fullName>
    </recommendedName>
</protein>
<dbReference type="Proteomes" id="UP001485043">
    <property type="component" value="Unassembled WGS sequence"/>
</dbReference>
<feature type="domain" description="Nudix hydrolase" evidence="5">
    <location>
        <begin position="64"/>
        <end position="203"/>
    </location>
</feature>
<evidence type="ECO:0000259" key="5">
    <source>
        <dbReference type="PROSITE" id="PS51462"/>
    </source>
</evidence>
<dbReference type="GO" id="GO:0034432">
    <property type="term" value="F:bis(5'-adenosyl)-pentaphosphatase activity"/>
    <property type="evidence" value="ECO:0007669"/>
    <property type="project" value="TreeGrafter"/>
</dbReference>
<feature type="region of interest" description="Disordered" evidence="4">
    <location>
        <begin position="85"/>
        <end position="105"/>
    </location>
</feature>
<dbReference type="InterPro" id="IPR020476">
    <property type="entry name" value="Nudix_hydrolase"/>
</dbReference>
<dbReference type="EMBL" id="JALJOV010000063">
    <property type="protein sequence ID" value="KAK9867810.1"/>
    <property type="molecule type" value="Genomic_DNA"/>
</dbReference>
<dbReference type="NCBIfam" id="NF001938">
    <property type="entry name" value="PRK00714.1-5"/>
    <property type="match status" value="1"/>
</dbReference>
<accession>A0AAW1TG31</accession>
<evidence type="ECO:0000256" key="2">
    <source>
        <dbReference type="ARBA" id="ARBA00022801"/>
    </source>
</evidence>
<feature type="region of interest" description="Disordered" evidence="4">
    <location>
        <begin position="35"/>
        <end position="64"/>
    </location>
</feature>
<gene>
    <name evidence="6" type="ORF">WJX84_010034</name>
</gene>
<dbReference type="InterPro" id="IPR022927">
    <property type="entry name" value="RppH"/>
</dbReference>
<evidence type="ECO:0000313" key="6">
    <source>
        <dbReference type="EMBL" id="KAK9867810.1"/>
    </source>
</evidence>
<dbReference type="GO" id="GO:0019693">
    <property type="term" value="P:ribose phosphate metabolic process"/>
    <property type="evidence" value="ECO:0007669"/>
    <property type="project" value="TreeGrafter"/>
</dbReference>
<dbReference type="HAMAP" id="MF_00298">
    <property type="entry name" value="Nudix_RppH"/>
    <property type="match status" value="1"/>
</dbReference>
<comment type="cofactor">
    <cofactor evidence="1">
        <name>Mn(2+)</name>
        <dbReference type="ChEBI" id="CHEBI:29035"/>
    </cofactor>
</comment>
<dbReference type="PANTHER" id="PTHR11839">
    <property type="entry name" value="UDP/ADP-SUGAR PYROPHOSPHATASE"/>
    <property type="match status" value="1"/>
</dbReference>
<dbReference type="CDD" id="cd03671">
    <property type="entry name" value="NUDIX_Ap4A_hydrolase_plant_like"/>
    <property type="match status" value="1"/>
</dbReference>
<proteinExistence type="inferred from homology"/>
<dbReference type="PROSITE" id="PS51462">
    <property type="entry name" value="NUDIX"/>
    <property type="match status" value="1"/>
</dbReference>
<comment type="caution">
    <text evidence="6">The sequence shown here is derived from an EMBL/GenBank/DDBJ whole genome shotgun (WGS) entry which is preliminary data.</text>
</comment>
<organism evidence="6 7">
    <name type="scientific">Apatococcus fuscideae</name>
    <dbReference type="NCBI Taxonomy" id="2026836"/>
    <lineage>
        <taxon>Eukaryota</taxon>
        <taxon>Viridiplantae</taxon>
        <taxon>Chlorophyta</taxon>
        <taxon>core chlorophytes</taxon>
        <taxon>Trebouxiophyceae</taxon>
        <taxon>Chlorellales</taxon>
        <taxon>Chlorellaceae</taxon>
        <taxon>Apatococcus</taxon>
    </lineage>
</organism>
<dbReference type="InterPro" id="IPR000086">
    <property type="entry name" value="NUDIX_hydrolase_dom"/>
</dbReference>
<dbReference type="GO" id="GO:0008893">
    <property type="term" value="F:guanosine-3',5'-bis(diphosphate) 3'-diphosphatase activity"/>
    <property type="evidence" value="ECO:0007669"/>
    <property type="project" value="TreeGrafter"/>
</dbReference>
<evidence type="ECO:0000256" key="3">
    <source>
        <dbReference type="RuleBase" id="RU003476"/>
    </source>
</evidence>
<keyword evidence="7" id="KW-1185">Reference proteome</keyword>
<evidence type="ECO:0000256" key="4">
    <source>
        <dbReference type="SAM" id="MobiDB-lite"/>
    </source>
</evidence>
<dbReference type="InterPro" id="IPR020084">
    <property type="entry name" value="NUDIX_hydrolase_CS"/>
</dbReference>
<dbReference type="PROSITE" id="PS00893">
    <property type="entry name" value="NUDIX_BOX"/>
    <property type="match status" value="1"/>
</dbReference>
<dbReference type="Pfam" id="PF00293">
    <property type="entry name" value="NUDIX"/>
    <property type="match status" value="1"/>
</dbReference>
<dbReference type="PRINTS" id="PR00502">
    <property type="entry name" value="NUDIXFAMILY"/>
</dbReference>
<dbReference type="GO" id="GO:0006753">
    <property type="term" value="P:nucleoside phosphate metabolic process"/>
    <property type="evidence" value="ECO:0007669"/>
    <property type="project" value="TreeGrafter"/>
</dbReference>
<sequence length="217" mass="24563">MILRICPCLSSCPKQVAVKLSCPRRPSRLAQCRQASLGRRPAQQHFRIHSSSQPDTTTSKPRPGYRESVGVCLVNRQGLVFAGRRPKSETPWQLPQGGIDQGESPADAAARELQEETGISQASIIGQADRWLDYDFPPGHRGWGNFPGQTQMWFLMLYHGDLSDINLNQHDPPEFDSFQWMELQALPSQVVPFKRAIYEELARQFTPIIERHWASPS</sequence>
<dbReference type="InterPro" id="IPR015797">
    <property type="entry name" value="NUDIX_hydrolase-like_dom_sf"/>
</dbReference>
<keyword evidence="2 3" id="KW-0378">Hydrolase</keyword>
<dbReference type="SUPFAM" id="SSF55811">
    <property type="entry name" value="Nudix"/>
    <property type="match status" value="1"/>
</dbReference>
<comment type="similarity">
    <text evidence="3">Belongs to the Nudix hydrolase family.</text>
</comment>
<evidence type="ECO:0000313" key="7">
    <source>
        <dbReference type="Proteomes" id="UP001485043"/>
    </source>
</evidence>
<evidence type="ECO:0000256" key="1">
    <source>
        <dbReference type="ARBA" id="ARBA00001936"/>
    </source>
</evidence>
<dbReference type="PANTHER" id="PTHR11839:SF22">
    <property type="entry name" value="NUDIX HYDROLASE 26, CHLOROPLASTIC"/>
    <property type="match status" value="1"/>
</dbReference>
<name>A0AAW1TG31_9CHLO</name>
<feature type="compositionally biased region" description="Polar residues" evidence="4">
    <location>
        <begin position="49"/>
        <end position="60"/>
    </location>
</feature>
<dbReference type="Gene3D" id="3.90.79.10">
    <property type="entry name" value="Nucleoside Triphosphate Pyrophosphohydrolase"/>
    <property type="match status" value="1"/>
</dbReference>
<dbReference type="AlphaFoldDB" id="A0AAW1TG31"/>
<reference evidence="6 7" key="1">
    <citation type="journal article" date="2024" name="Nat. Commun.">
        <title>Phylogenomics reveals the evolutionary origins of lichenization in chlorophyte algae.</title>
        <authorList>
            <person name="Puginier C."/>
            <person name="Libourel C."/>
            <person name="Otte J."/>
            <person name="Skaloud P."/>
            <person name="Haon M."/>
            <person name="Grisel S."/>
            <person name="Petersen M."/>
            <person name="Berrin J.G."/>
            <person name="Delaux P.M."/>
            <person name="Dal Grande F."/>
            <person name="Keller J."/>
        </authorList>
    </citation>
    <scope>NUCLEOTIDE SEQUENCE [LARGE SCALE GENOMIC DNA]</scope>
    <source>
        <strain evidence="6 7">SAG 2523</strain>
    </source>
</reference>